<dbReference type="EMBL" id="LN907858">
    <property type="protein sequence ID" value="CUU40256.1"/>
    <property type="molecule type" value="Genomic_DNA"/>
</dbReference>
<reference evidence="4" key="3">
    <citation type="submission" date="2015-11" db="EMBL/GenBank/DDBJ databases">
        <authorList>
            <person name="Anvar S.Y."/>
        </authorList>
    </citation>
    <scope>NUCLEOTIDE SEQUENCE [LARGE SCALE GENOMIC DNA]</scope>
</reference>
<evidence type="ECO:0000313" key="1">
    <source>
        <dbReference type="EMBL" id="CUU40256.1"/>
    </source>
</evidence>
<dbReference type="GeneID" id="78151562"/>
<evidence type="ECO:0000313" key="2">
    <source>
        <dbReference type="EMBL" id="TLD78009.1"/>
    </source>
</evidence>
<organism evidence="1 4">
    <name type="scientific">Helicobacter typhlonius</name>
    <dbReference type="NCBI Taxonomy" id="76936"/>
    <lineage>
        <taxon>Bacteria</taxon>
        <taxon>Pseudomonadati</taxon>
        <taxon>Campylobacterota</taxon>
        <taxon>Epsilonproteobacteria</taxon>
        <taxon>Campylobacterales</taxon>
        <taxon>Helicobacteraceae</taxon>
        <taxon>Helicobacter</taxon>
    </lineage>
</organism>
<dbReference type="OrthoDB" id="3078199at2"/>
<name>A0A099UF76_9HELI</name>
<protein>
    <submittedName>
        <fullName evidence="2">DUF91 domain-containing protein</fullName>
    </submittedName>
</protein>
<dbReference type="Proteomes" id="UP000029925">
    <property type="component" value="Unassembled WGS sequence"/>
</dbReference>
<dbReference type="InterPro" id="IPR011856">
    <property type="entry name" value="tRNA_endonuc-like_dom_sf"/>
</dbReference>
<dbReference type="PATRIC" id="fig|76936.10.peg.1339"/>
<dbReference type="KEGG" id="hty:BN2458_PEG1371"/>
<dbReference type="AlphaFoldDB" id="A0A099UF76"/>
<evidence type="ECO:0000313" key="3">
    <source>
        <dbReference type="Proteomes" id="UP000029925"/>
    </source>
</evidence>
<dbReference type="STRING" id="76936.BN2458_PEG1371"/>
<reference evidence="2 3" key="1">
    <citation type="journal article" date="2014" name="Genome Announc.">
        <title>Draft genome sequences of eight enterohepatic helicobacter species isolated from both laboratory and wild rodents.</title>
        <authorList>
            <person name="Sheh A."/>
            <person name="Shen Z."/>
            <person name="Fox J.G."/>
        </authorList>
    </citation>
    <scope>NUCLEOTIDE SEQUENCE [LARGE SCALE GENOMIC DNA]</scope>
    <source>
        <strain evidence="2 3">MIT 98-6810</strain>
    </source>
</reference>
<sequence length="376" mass="44382">MTTHVFIVNAITFKYHLEYMFVGTGMKDSVIDFNNSPTTQLAPQTENTILGMVADFSRVQIGDLIIFYLQQNFRFGIGEGKFFGVFKVKNKFFFDNNDEQQYLKQELNKSLTFRCLIEPEKVYSKGVTEWEALDEIKTIQSPNQMLWSLIYRKLKGNRGNTMITIYESERLIALIRDKNLKQNINGIHFSFDLKNQEIVSISTHHIYKGRQEKLNILPRLIYKYSRNNQFEAHLQAYILQSIYETKLFGILENQPIEWLGNEVSCGVGMQRIDIMLSLAENPRKIIPIELKSRCVYAEILRQIQRYIDWLEQYYIPNRPSDIQPMIICRETANKDSACYQDFYQQAQMFNEKNNILPLMYIEFKIQNCSITFNRIF</sequence>
<proteinExistence type="predicted"/>
<dbReference type="RefSeq" id="WP_034343626.1">
    <property type="nucleotide sequence ID" value="NZ_CAMTKE010000022.1"/>
</dbReference>
<keyword evidence="3" id="KW-1185">Reference proteome</keyword>
<evidence type="ECO:0000313" key="4">
    <source>
        <dbReference type="Proteomes" id="UP000064525"/>
    </source>
</evidence>
<dbReference type="EMBL" id="JRPF02000011">
    <property type="protein sequence ID" value="TLD78009.1"/>
    <property type="molecule type" value="Genomic_DNA"/>
</dbReference>
<gene>
    <name evidence="1" type="ORF">BN2458_PEG1371</name>
    <name evidence="2" type="ORF">LS75_007985</name>
</gene>
<accession>A0A099UF76</accession>
<dbReference type="Gene3D" id="3.40.1350.10">
    <property type="match status" value="1"/>
</dbReference>
<dbReference type="Proteomes" id="UP000064525">
    <property type="component" value="Chromosome I"/>
</dbReference>
<reference evidence="1" key="2">
    <citation type="submission" date="2015-11" db="EMBL/GenBank/DDBJ databases">
        <authorList>
            <person name="Zhang Y."/>
            <person name="Guo Z."/>
        </authorList>
    </citation>
    <scope>NUCLEOTIDE SEQUENCE</scope>
    <source>
        <strain evidence="1">1</strain>
    </source>
</reference>
<dbReference type="GO" id="GO:0003676">
    <property type="term" value="F:nucleic acid binding"/>
    <property type="evidence" value="ECO:0007669"/>
    <property type="project" value="InterPro"/>
</dbReference>
<dbReference type="Gene3D" id="3.10.590.10">
    <property type="entry name" value="ph1033 like domains"/>
    <property type="match status" value="1"/>
</dbReference>